<organism evidence="1">
    <name type="scientific">sediment metagenome</name>
    <dbReference type="NCBI Taxonomy" id="749907"/>
    <lineage>
        <taxon>unclassified sequences</taxon>
        <taxon>metagenomes</taxon>
        <taxon>ecological metagenomes</taxon>
    </lineage>
</organism>
<reference evidence="1" key="1">
    <citation type="submission" date="2010-07" db="EMBL/GenBank/DDBJ databases">
        <authorList>
            <consortium name="CONSOLIDER consortium CSD2007-00005"/>
            <person name="Guazzaroni M.-E."/>
            <person name="Richter M."/>
            <person name="Garcia-Salamanca A."/>
            <person name="Yarza P."/>
            <person name="Ferrer M."/>
        </authorList>
    </citation>
    <scope>NUCLEOTIDE SEQUENCE</scope>
</reference>
<dbReference type="AlphaFoldDB" id="D9PJ90"/>
<comment type="caution">
    <text evidence="1">The sequence shown here is derived from an EMBL/GenBank/DDBJ whole genome shotgun (WGS) entry which is preliminary data.</text>
</comment>
<sequence length="53" mass="5728">MSAESKSIFNHTFVSSSFSSLSLICLEVTNLPSFQANGELFTRNSILKVGSSI</sequence>
<proteinExistence type="predicted"/>
<evidence type="ECO:0000313" key="1">
    <source>
        <dbReference type="EMBL" id="EFK96367.1"/>
    </source>
</evidence>
<name>D9PJ90_9ZZZZ</name>
<dbReference type="EMBL" id="ADZX01000504">
    <property type="protein sequence ID" value="EFK96367.1"/>
    <property type="molecule type" value="Genomic_DNA"/>
</dbReference>
<accession>D9PJ90</accession>
<protein>
    <submittedName>
        <fullName evidence="1">Uncharacterized protein</fullName>
    </submittedName>
</protein>
<gene>
    <name evidence="1" type="ORF">LDC_1599</name>
</gene>
<reference evidence="1" key="2">
    <citation type="journal article" date="2011" name="Microb. Ecol.">
        <title>Taxonomic and Functional Metagenomic Profiling of the Microbial Community in the Anoxic Sediment of a Sub-saline Shallow Lake (Laguna de Carrizo, Central Spain).</title>
        <authorList>
            <person name="Ferrer M."/>
            <person name="Guazzaroni M.E."/>
            <person name="Richter M."/>
            <person name="Garcia-Salamanca A."/>
            <person name="Yarza P."/>
            <person name="Suarez-Suarez A."/>
            <person name="Solano J."/>
            <person name="Alcaide M."/>
            <person name="van Dillewijn P."/>
            <person name="Molina-Henares M.A."/>
            <person name="Lopez-Cortes N."/>
            <person name="Al-Ramahi Y."/>
            <person name="Guerrero C."/>
            <person name="Acosta A."/>
            <person name="de Eugenio L.I."/>
            <person name="Martinez V."/>
            <person name="Marques S."/>
            <person name="Rojo F."/>
            <person name="Santero E."/>
            <person name="Genilloud O."/>
            <person name="Perez-Perez J."/>
            <person name="Rossello-Mora R."/>
            <person name="Ramos J.L."/>
        </authorList>
    </citation>
    <scope>NUCLEOTIDE SEQUENCE</scope>
</reference>